<keyword evidence="5" id="KW-1133">Transmembrane helix</keyword>
<evidence type="ECO:0000313" key="9">
    <source>
        <dbReference type="Proteomes" id="UP000823561"/>
    </source>
</evidence>
<dbReference type="InterPro" id="IPR007110">
    <property type="entry name" value="Ig-like_dom"/>
</dbReference>
<feature type="domain" description="Ig-like" evidence="7">
    <location>
        <begin position="29"/>
        <end position="119"/>
    </location>
</feature>
<dbReference type="InterPro" id="IPR013783">
    <property type="entry name" value="Ig-like_fold"/>
</dbReference>
<accession>A0AAV6GW87</accession>
<dbReference type="AlphaFoldDB" id="A0AAV6GW87"/>
<reference evidence="8" key="1">
    <citation type="submission" date="2020-10" db="EMBL/GenBank/DDBJ databases">
        <title>Chromosome-scale genome assembly of the Allis shad, Alosa alosa.</title>
        <authorList>
            <person name="Margot Z."/>
            <person name="Christophe K."/>
            <person name="Cabau C."/>
            <person name="Louis A."/>
            <person name="Berthelot C."/>
            <person name="Parey E."/>
            <person name="Roest Crollius H."/>
            <person name="Montfort J."/>
            <person name="Robinson-Rechavi M."/>
            <person name="Bucao C."/>
            <person name="Bouchez O."/>
            <person name="Gislard M."/>
            <person name="Lluch J."/>
            <person name="Milhes M."/>
            <person name="Lampietro C."/>
            <person name="Lopez Roques C."/>
            <person name="Donnadieu C."/>
            <person name="Braasch I."/>
            <person name="Desvignes T."/>
            <person name="Postlethwait J."/>
            <person name="Bobe J."/>
            <person name="Guiguen Y."/>
        </authorList>
    </citation>
    <scope>NUCLEOTIDE SEQUENCE</scope>
    <source>
        <strain evidence="8">M-15738</strain>
        <tissue evidence="8">Blood</tissue>
    </source>
</reference>
<dbReference type="PANTHER" id="PTHR11860:SF118">
    <property type="entry name" value="CMRF35-LIKE MOLECULE 3-RELATED"/>
    <property type="match status" value="1"/>
</dbReference>
<feature type="region of interest" description="Disordered" evidence="4">
    <location>
        <begin position="442"/>
        <end position="462"/>
    </location>
</feature>
<comment type="caution">
    <text evidence="8">The sequence shown here is derived from an EMBL/GenBank/DDBJ whole genome shotgun (WGS) entry which is preliminary data.</text>
</comment>
<comment type="subcellular location">
    <subcellularLocation>
        <location evidence="1">Membrane</location>
    </subcellularLocation>
</comment>
<sequence>MKTSIKFTLLSLAVMSCVRCDEITVRGHEGGDAVINCTCQKGDESIQKYLRKGESKDHVVIWSKKGKEWTHKERVSLQDKKDIHIFTVTIRKLTPEDAGIYWCGVKKWGGILYTRVNLTVDRKPNKPTAAIPTVTAEVTTVTNPNTVPVSKPNKPTAAIPTVTADVTTVTLPNTVPVTAEVTTVTLPNTPVSTHNATTAPLTNITESDSTSAASGVSSTNATTRTLSNITERTTHLQSDQNQKSPTSGVSTHNATTRTLSNITERTTHLQSDQNQKSPTSSGHLAVGLVVVAVVIIALLVVTFRLMKRRAEKKRALPTSPSGNIRPDSCVYSEIQPTSPHDTDGPNQSDQWSSPALTSIYALATLPAPDHDPASAKAANQLPQPTTSNMQPANHLPQLTTAGDGIYYLATNPMPALHSCTTSATNQHCESGPATAATDSDDIYSLATNPTPALQTGASASSATNQQRVFDLANYSNITSANDNPDGSEYAMVVFSDEPIGSDSASFSKSGTSP</sequence>
<evidence type="ECO:0000256" key="5">
    <source>
        <dbReference type="SAM" id="Phobius"/>
    </source>
</evidence>
<dbReference type="Proteomes" id="UP000823561">
    <property type="component" value="Chromosome 7"/>
</dbReference>
<keyword evidence="6" id="KW-0732">Signal</keyword>
<feature type="region of interest" description="Disordered" evidence="4">
    <location>
        <begin position="310"/>
        <end position="351"/>
    </location>
</feature>
<dbReference type="InterPro" id="IPR036179">
    <property type="entry name" value="Ig-like_dom_sf"/>
</dbReference>
<dbReference type="GO" id="GO:0004888">
    <property type="term" value="F:transmembrane signaling receptor activity"/>
    <property type="evidence" value="ECO:0007669"/>
    <property type="project" value="TreeGrafter"/>
</dbReference>
<feature type="compositionally biased region" description="Low complexity" evidence="4">
    <location>
        <begin position="207"/>
        <end position="223"/>
    </location>
</feature>
<dbReference type="Gene3D" id="2.60.40.10">
    <property type="entry name" value="Immunoglobulins"/>
    <property type="match status" value="1"/>
</dbReference>
<evidence type="ECO:0000256" key="3">
    <source>
        <dbReference type="ARBA" id="ARBA00023136"/>
    </source>
</evidence>
<dbReference type="SUPFAM" id="SSF48726">
    <property type="entry name" value="Immunoglobulin"/>
    <property type="match status" value="1"/>
</dbReference>
<feature type="transmembrane region" description="Helical" evidence="5">
    <location>
        <begin position="284"/>
        <end position="306"/>
    </location>
</feature>
<feature type="compositionally biased region" description="Polar residues" evidence="4">
    <location>
        <begin position="445"/>
        <end position="462"/>
    </location>
</feature>
<feature type="compositionally biased region" description="Polar residues" evidence="4">
    <location>
        <begin position="334"/>
        <end position="351"/>
    </location>
</feature>
<keyword evidence="3 5" id="KW-0472">Membrane</keyword>
<feature type="region of interest" description="Disordered" evidence="4">
    <location>
        <begin position="188"/>
        <end position="257"/>
    </location>
</feature>
<dbReference type="InterPro" id="IPR013106">
    <property type="entry name" value="Ig_V-set"/>
</dbReference>
<feature type="chain" id="PRO_5043316352" description="Ig-like domain-containing protein" evidence="6">
    <location>
        <begin position="21"/>
        <end position="513"/>
    </location>
</feature>
<evidence type="ECO:0000259" key="7">
    <source>
        <dbReference type="PROSITE" id="PS50835"/>
    </source>
</evidence>
<dbReference type="PANTHER" id="PTHR11860">
    <property type="entry name" value="POLYMERIC-IMMUNOGLOBULIN RECEPTOR"/>
    <property type="match status" value="1"/>
</dbReference>
<gene>
    <name evidence="8" type="ORF">AALO_G00095030</name>
</gene>
<feature type="signal peptide" evidence="6">
    <location>
        <begin position="1"/>
        <end position="20"/>
    </location>
</feature>
<dbReference type="InterPro" id="IPR050671">
    <property type="entry name" value="CD300_family_receptors"/>
</dbReference>
<feature type="compositionally biased region" description="Polar residues" evidence="4">
    <location>
        <begin position="224"/>
        <end position="257"/>
    </location>
</feature>
<protein>
    <recommendedName>
        <fullName evidence="7">Ig-like domain-containing protein</fullName>
    </recommendedName>
</protein>
<dbReference type="SMART" id="SM00409">
    <property type="entry name" value="IG"/>
    <property type="match status" value="1"/>
</dbReference>
<name>A0AAV6GW87_9TELE</name>
<evidence type="ECO:0000256" key="2">
    <source>
        <dbReference type="ARBA" id="ARBA00022692"/>
    </source>
</evidence>
<dbReference type="EMBL" id="JADWDJ010000007">
    <property type="protein sequence ID" value="KAG5278086.1"/>
    <property type="molecule type" value="Genomic_DNA"/>
</dbReference>
<evidence type="ECO:0000256" key="4">
    <source>
        <dbReference type="SAM" id="MobiDB-lite"/>
    </source>
</evidence>
<keyword evidence="9" id="KW-1185">Reference proteome</keyword>
<dbReference type="InterPro" id="IPR003599">
    <property type="entry name" value="Ig_sub"/>
</dbReference>
<proteinExistence type="predicted"/>
<evidence type="ECO:0000256" key="1">
    <source>
        <dbReference type="ARBA" id="ARBA00004370"/>
    </source>
</evidence>
<feature type="compositionally biased region" description="Polar residues" evidence="4">
    <location>
        <begin position="188"/>
        <end position="206"/>
    </location>
</feature>
<evidence type="ECO:0000256" key="6">
    <source>
        <dbReference type="SAM" id="SignalP"/>
    </source>
</evidence>
<dbReference type="PROSITE" id="PS50835">
    <property type="entry name" value="IG_LIKE"/>
    <property type="match status" value="1"/>
</dbReference>
<dbReference type="PROSITE" id="PS51257">
    <property type="entry name" value="PROKAR_LIPOPROTEIN"/>
    <property type="match status" value="1"/>
</dbReference>
<organism evidence="8 9">
    <name type="scientific">Alosa alosa</name>
    <name type="common">allis shad</name>
    <dbReference type="NCBI Taxonomy" id="278164"/>
    <lineage>
        <taxon>Eukaryota</taxon>
        <taxon>Metazoa</taxon>
        <taxon>Chordata</taxon>
        <taxon>Craniata</taxon>
        <taxon>Vertebrata</taxon>
        <taxon>Euteleostomi</taxon>
        <taxon>Actinopterygii</taxon>
        <taxon>Neopterygii</taxon>
        <taxon>Teleostei</taxon>
        <taxon>Clupei</taxon>
        <taxon>Clupeiformes</taxon>
        <taxon>Clupeoidei</taxon>
        <taxon>Clupeidae</taxon>
        <taxon>Alosa</taxon>
    </lineage>
</organism>
<dbReference type="GO" id="GO:0005886">
    <property type="term" value="C:plasma membrane"/>
    <property type="evidence" value="ECO:0007669"/>
    <property type="project" value="TreeGrafter"/>
</dbReference>
<evidence type="ECO:0000313" key="8">
    <source>
        <dbReference type="EMBL" id="KAG5278086.1"/>
    </source>
</evidence>
<keyword evidence="2 5" id="KW-0812">Transmembrane</keyword>
<dbReference type="Pfam" id="PF07686">
    <property type="entry name" value="V-set"/>
    <property type="match status" value="1"/>
</dbReference>